<evidence type="ECO:0000313" key="2">
    <source>
        <dbReference type="EMBL" id="GAA0329848.1"/>
    </source>
</evidence>
<dbReference type="InterPro" id="IPR000086">
    <property type="entry name" value="NUDIX_hydrolase_dom"/>
</dbReference>
<protein>
    <recommendedName>
        <fullName evidence="1">Nudix hydrolase domain-containing protein</fullName>
    </recommendedName>
</protein>
<dbReference type="Proteomes" id="UP001500782">
    <property type="component" value="Unassembled WGS sequence"/>
</dbReference>
<dbReference type="Gene3D" id="3.90.79.10">
    <property type="entry name" value="Nucleoside Triphosphate Pyrophosphohydrolase"/>
    <property type="match status" value="1"/>
</dbReference>
<dbReference type="RefSeq" id="WP_343798738.1">
    <property type="nucleotide sequence ID" value="NZ_BAAADJ010000021.1"/>
</dbReference>
<dbReference type="PROSITE" id="PS51462">
    <property type="entry name" value="NUDIX"/>
    <property type="match status" value="1"/>
</dbReference>
<organism evidence="2 3">
    <name type="scientific">Bacillus carboniphilus</name>
    <dbReference type="NCBI Taxonomy" id="86663"/>
    <lineage>
        <taxon>Bacteria</taxon>
        <taxon>Bacillati</taxon>
        <taxon>Bacillota</taxon>
        <taxon>Bacilli</taxon>
        <taxon>Bacillales</taxon>
        <taxon>Bacillaceae</taxon>
        <taxon>Bacillus</taxon>
    </lineage>
</organism>
<evidence type="ECO:0000259" key="1">
    <source>
        <dbReference type="PROSITE" id="PS51462"/>
    </source>
</evidence>
<dbReference type="Pfam" id="PF00293">
    <property type="entry name" value="NUDIX"/>
    <property type="match status" value="1"/>
</dbReference>
<accession>A0ABN0W9I1</accession>
<reference evidence="2 3" key="1">
    <citation type="journal article" date="2019" name="Int. J. Syst. Evol. Microbiol.">
        <title>The Global Catalogue of Microorganisms (GCM) 10K type strain sequencing project: providing services to taxonomists for standard genome sequencing and annotation.</title>
        <authorList>
            <consortium name="The Broad Institute Genomics Platform"/>
            <consortium name="The Broad Institute Genome Sequencing Center for Infectious Disease"/>
            <person name="Wu L."/>
            <person name="Ma J."/>
        </authorList>
    </citation>
    <scope>NUCLEOTIDE SEQUENCE [LARGE SCALE GENOMIC DNA]</scope>
    <source>
        <strain evidence="2 3">JCM 9731</strain>
    </source>
</reference>
<evidence type="ECO:0000313" key="3">
    <source>
        <dbReference type="Proteomes" id="UP001500782"/>
    </source>
</evidence>
<dbReference type="InterPro" id="IPR015797">
    <property type="entry name" value="NUDIX_hydrolase-like_dom_sf"/>
</dbReference>
<dbReference type="EMBL" id="BAAADJ010000021">
    <property type="protein sequence ID" value="GAA0329848.1"/>
    <property type="molecule type" value="Genomic_DNA"/>
</dbReference>
<name>A0ABN0W9I1_9BACI</name>
<sequence>MIRIAVGAVVQCGDRYLLVNKKKINDTQNGEGIEIDEWDIPKGGVKEQDQSLEEAVLRELHEETGSSSFELKDKFEEKIVFDFPVELKSIIGFDKQETTMFFAEYVGDGGDLSPIDEEIGEIKFVTEEEFVEIVHHCETVEFLKKNVWN</sequence>
<feature type="domain" description="Nudix hydrolase" evidence="1">
    <location>
        <begin position="1"/>
        <end position="147"/>
    </location>
</feature>
<proteinExistence type="predicted"/>
<keyword evidence="3" id="KW-1185">Reference proteome</keyword>
<gene>
    <name evidence="2" type="ORF">GCM10008967_20410</name>
</gene>
<dbReference type="SUPFAM" id="SSF55811">
    <property type="entry name" value="Nudix"/>
    <property type="match status" value="1"/>
</dbReference>
<comment type="caution">
    <text evidence="2">The sequence shown here is derived from an EMBL/GenBank/DDBJ whole genome shotgun (WGS) entry which is preliminary data.</text>
</comment>